<dbReference type="PROSITE" id="PS00228">
    <property type="entry name" value="TUBULIN_B_AUTOREG"/>
    <property type="match status" value="1"/>
</dbReference>
<dbReference type="InterPro" id="IPR017975">
    <property type="entry name" value="Tubulin_CS"/>
</dbReference>
<dbReference type="SUPFAM" id="SSF55307">
    <property type="entry name" value="Tubulin C-terminal domain-like"/>
    <property type="match status" value="1"/>
</dbReference>
<dbReference type="CDD" id="cd02187">
    <property type="entry name" value="beta_tubulin"/>
    <property type="match status" value="1"/>
</dbReference>
<evidence type="ECO:0000256" key="12">
    <source>
        <dbReference type="ARBA" id="ARBA00034296"/>
    </source>
</evidence>
<feature type="domain" description="Tubulin/FtsZ GTPase" evidence="14">
    <location>
        <begin position="47"/>
        <end position="244"/>
    </location>
</feature>
<organism evidence="16 17">
    <name type="scientific">Tieghemiomyces parasiticus</name>
    <dbReference type="NCBI Taxonomy" id="78921"/>
    <lineage>
        <taxon>Eukaryota</taxon>
        <taxon>Fungi</taxon>
        <taxon>Fungi incertae sedis</taxon>
        <taxon>Zoopagomycota</taxon>
        <taxon>Kickxellomycotina</taxon>
        <taxon>Dimargaritomycetes</taxon>
        <taxon>Dimargaritales</taxon>
        <taxon>Dimargaritaceae</taxon>
        <taxon>Tieghemiomyces</taxon>
    </lineage>
</organism>
<protein>
    <recommendedName>
        <fullName evidence="13">Tubulin beta chain</fullName>
    </recommendedName>
</protein>
<gene>
    <name evidence="16" type="primary">TUB2_1</name>
    <name evidence="16" type="ORF">IWQ60_009067</name>
</gene>
<dbReference type="InterPro" id="IPR023123">
    <property type="entry name" value="Tubulin_C"/>
</dbReference>
<reference evidence="16" key="1">
    <citation type="submission" date="2022-07" db="EMBL/GenBank/DDBJ databases">
        <title>Phylogenomic reconstructions and comparative analyses of Kickxellomycotina fungi.</title>
        <authorList>
            <person name="Reynolds N.K."/>
            <person name="Stajich J.E."/>
            <person name="Barry K."/>
            <person name="Grigoriev I.V."/>
            <person name="Crous P."/>
            <person name="Smith M.E."/>
        </authorList>
    </citation>
    <scope>NUCLEOTIDE SEQUENCE</scope>
    <source>
        <strain evidence="16">RSA 861</strain>
    </source>
</reference>
<dbReference type="PRINTS" id="PR01163">
    <property type="entry name" value="BETATUBULIN"/>
</dbReference>
<dbReference type="OrthoDB" id="1662883at2759"/>
<dbReference type="EMBL" id="JANBPT010000725">
    <property type="protein sequence ID" value="KAJ1913811.1"/>
    <property type="molecule type" value="Genomic_DNA"/>
</dbReference>
<keyword evidence="9" id="KW-0460">Magnesium</keyword>
<dbReference type="GO" id="GO:0005200">
    <property type="term" value="F:structural constituent of cytoskeleton"/>
    <property type="evidence" value="ECO:0007669"/>
    <property type="project" value="InterPro"/>
</dbReference>
<dbReference type="FunFam" id="3.40.50.1440:FF:000006">
    <property type="entry name" value="Tubulin beta chain"/>
    <property type="match status" value="1"/>
</dbReference>
<name>A0A9W7ZZ25_9FUNG</name>
<dbReference type="SUPFAM" id="SSF52490">
    <property type="entry name" value="Tubulin nucleotide-binding domain-like"/>
    <property type="match status" value="1"/>
</dbReference>
<dbReference type="Proteomes" id="UP001150569">
    <property type="component" value="Unassembled WGS sequence"/>
</dbReference>
<dbReference type="GO" id="GO:0003924">
    <property type="term" value="F:GTPase activity"/>
    <property type="evidence" value="ECO:0007669"/>
    <property type="project" value="InterPro"/>
</dbReference>
<comment type="subcellular location">
    <subcellularLocation>
        <location evidence="2">Cytoplasm</location>
        <location evidence="2">Cytoskeleton</location>
    </subcellularLocation>
</comment>
<keyword evidence="10 13" id="KW-0342">GTP-binding</keyword>
<dbReference type="FunFam" id="1.10.287.600:FF:000002">
    <property type="entry name" value="Tubulin beta chain"/>
    <property type="match status" value="1"/>
</dbReference>
<dbReference type="SMART" id="SM00864">
    <property type="entry name" value="Tubulin"/>
    <property type="match status" value="1"/>
</dbReference>
<evidence type="ECO:0000259" key="15">
    <source>
        <dbReference type="SMART" id="SM00865"/>
    </source>
</evidence>
<dbReference type="InterPro" id="IPR002453">
    <property type="entry name" value="Beta_tubulin"/>
</dbReference>
<accession>A0A9W7ZZ25</accession>
<dbReference type="SMART" id="SM00865">
    <property type="entry name" value="Tubulin_C"/>
    <property type="match status" value="1"/>
</dbReference>
<evidence type="ECO:0000256" key="2">
    <source>
        <dbReference type="ARBA" id="ARBA00004245"/>
    </source>
</evidence>
<keyword evidence="8 13" id="KW-0547">Nucleotide-binding</keyword>
<evidence type="ECO:0000256" key="1">
    <source>
        <dbReference type="ARBA" id="ARBA00001946"/>
    </source>
</evidence>
<sequence length="465" mass="52195">MREIINIQTGQCGNQLGLNFWETIAKEHGIDEKGHYVGSNPLELAKIDVYFNEARERKFVPRAVCVDLEPGSIDSIRRSAHSALFRPDNMIHGSTGAGNNWATGYYTEGAELIDEIIDVVRKETEACDAMQGFQVLHSLGGGTGSGLGSLIIQKIREEYPDRMMSTFSVVPSPKVSETVVEPYNATLSVHHLVENSDATFCIDNEALYNICHSTLKLGSPSYADLNRLVTTVMSGVTTSLRFPGQLNSDLRKMSVNLVPFPRLHFFMVGFAPLTAIASKDFRNVTVNDLTQQLFSRTNMMAASDPSHGRYLTAACLFRGKISQRDAEEQLNKIRKQNSSNFVEWIPNNVQTVYCDIPPAGMELASTFIGNNTAIQSLFRRVQEQFSVMFRRKAFLHWYTDEGMDEMEFTEAESNMNDLVSEYQQYQDATIDDEEGLYEDEQEAAYDIGMEAEQVQAEGAYDHEQL</sequence>
<dbReference type="Gene3D" id="3.30.1330.20">
    <property type="entry name" value="Tubulin/FtsZ, C-terminal domain"/>
    <property type="match status" value="1"/>
</dbReference>
<dbReference type="GO" id="GO:0005874">
    <property type="term" value="C:microtubule"/>
    <property type="evidence" value="ECO:0007669"/>
    <property type="project" value="UniProtKB-KW"/>
</dbReference>
<dbReference type="Gene3D" id="3.40.50.1440">
    <property type="entry name" value="Tubulin/FtsZ, GTPase domain"/>
    <property type="match status" value="1"/>
</dbReference>
<evidence type="ECO:0000256" key="4">
    <source>
        <dbReference type="ARBA" id="ARBA00011747"/>
    </source>
</evidence>
<comment type="similarity">
    <text evidence="3 13">Belongs to the tubulin family.</text>
</comment>
<comment type="subunit">
    <text evidence="4 13">Dimer of alpha and beta chains. A typical microtubule is a hollow water-filled tube with an outer diameter of 25 nm and an inner diameter of 15 nM. Alpha-beta heterodimers associate head-to-tail to form protofilaments running lengthwise along the microtubule wall with the beta-tubulin subunit facing the microtubule plus end conferring a structural polarity. Microtubules usually have 13 protofilaments but different protofilament numbers can be found in some organisms and specialized cells.</text>
</comment>
<evidence type="ECO:0000256" key="13">
    <source>
        <dbReference type="RuleBase" id="RU000352"/>
    </source>
</evidence>
<dbReference type="GO" id="GO:0007017">
    <property type="term" value="P:microtubule-based process"/>
    <property type="evidence" value="ECO:0007669"/>
    <property type="project" value="InterPro"/>
</dbReference>
<evidence type="ECO:0000256" key="10">
    <source>
        <dbReference type="ARBA" id="ARBA00023134"/>
    </source>
</evidence>
<feature type="domain" description="Tubulin/FtsZ 2-layer sandwich" evidence="15">
    <location>
        <begin position="246"/>
        <end position="383"/>
    </location>
</feature>
<dbReference type="Pfam" id="PF03953">
    <property type="entry name" value="Tubulin_C"/>
    <property type="match status" value="1"/>
</dbReference>
<comment type="caution">
    <text evidence="16">The sequence shown here is derived from an EMBL/GenBank/DDBJ whole genome shotgun (WGS) entry which is preliminary data.</text>
</comment>
<keyword evidence="6 13" id="KW-0493">Microtubule</keyword>
<proteinExistence type="inferred from homology"/>
<dbReference type="PANTHER" id="PTHR11588">
    <property type="entry name" value="TUBULIN"/>
    <property type="match status" value="1"/>
</dbReference>
<evidence type="ECO:0000256" key="6">
    <source>
        <dbReference type="ARBA" id="ARBA00022701"/>
    </source>
</evidence>
<keyword evidence="5" id="KW-0963">Cytoplasm</keyword>
<evidence type="ECO:0000256" key="8">
    <source>
        <dbReference type="ARBA" id="ARBA00022741"/>
    </source>
</evidence>
<dbReference type="InterPro" id="IPR008280">
    <property type="entry name" value="Tub_FtsZ_C"/>
</dbReference>
<dbReference type="PROSITE" id="PS00227">
    <property type="entry name" value="TUBULIN"/>
    <property type="match status" value="1"/>
</dbReference>
<dbReference type="AlphaFoldDB" id="A0A9W7ZZ25"/>
<dbReference type="InterPro" id="IPR036525">
    <property type="entry name" value="Tubulin/FtsZ_GTPase_sf"/>
</dbReference>
<dbReference type="InterPro" id="IPR037103">
    <property type="entry name" value="Tubulin/FtsZ-like_C"/>
</dbReference>
<evidence type="ECO:0000313" key="16">
    <source>
        <dbReference type="EMBL" id="KAJ1913811.1"/>
    </source>
</evidence>
<dbReference type="GO" id="GO:0046872">
    <property type="term" value="F:metal ion binding"/>
    <property type="evidence" value="ECO:0007669"/>
    <property type="project" value="UniProtKB-KW"/>
</dbReference>
<keyword evidence="17" id="KW-1185">Reference proteome</keyword>
<keyword evidence="7" id="KW-0479">Metal-binding</keyword>
<dbReference type="Pfam" id="PF00091">
    <property type="entry name" value="Tubulin"/>
    <property type="match status" value="1"/>
</dbReference>
<dbReference type="FunFam" id="3.30.1330.20:FF:000009">
    <property type="entry name" value="Tubulin beta chain"/>
    <property type="match status" value="1"/>
</dbReference>
<dbReference type="InterPro" id="IPR000217">
    <property type="entry name" value="Tubulin"/>
</dbReference>
<dbReference type="InterPro" id="IPR003008">
    <property type="entry name" value="Tubulin_FtsZ_GTPase"/>
</dbReference>
<dbReference type="GO" id="GO:0005525">
    <property type="term" value="F:GTP binding"/>
    <property type="evidence" value="ECO:0007669"/>
    <property type="project" value="UniProtKB-UniRule"/>
</dbReference>
<comment type="cofactor">
    <cofactor evidence="1">
        <name>Mg(2+)</name>
        <dbReference type="ChEBI" id="CHEBI:18420"/>
    </cofactor>
</comment>
<dbReference type="InterPro" id="IPR013838">
    <property type="entry name" value="Beta-tubulin_BS"/>
</dbReference>
<dbReference type="Gene3D" id="1.10.287.600">
    <property type="entry name" value="Helix hairpin bin"/>
    <property type="match status" value="1"/>
</dbReference>
<dbReference type="PRINTS" id="PR01161">
    <property type="entry name" value="TUBULIN"/>
</dbReference>
<keyword evidence="11" id="KW-0206">Cytoskeleton</keyword>
<evidence type="ECO:0000256" key="3">
    <source>
        <dbReference type="ARBA" id="ARBA00009636"/>
    </source>
</evidence>
<evidence type="ECO:0000256" key="11">
    <source>
        <dbReference type="ARBA" id="ARBA00023212"/>
    </source>
</evidence>
<evidence type="ECO:0000256" key="5">
    <source>
        <dbReference type="ARBA" id="ARBA00022490"/>
    </source>
</evidence>
<evidence type="ECO:0000313" key="17">
    <source>
        <dbReference type="Proteomes" id="UP001150569"/>
    </source>
</evidence>
<evidence type="ECO:0000256" key="7">
    <source>
        <dbReference type="ARBA" id="ARBA00022723"/>
    </source>
</evidence>
<comment type="function">
    <text evidence="12 13">Tubulin is the major constituent of microtubules, a cylinder consisting of laterally associated linear protofilaments composed of alpha- and beta-tubulin heterodimers. Microtubules grow by the addition of GTP-tubulin dimers to the microtubule end, where a stabilizing cap forms. Below the cap, tubulin dimers are in GDP-bound state, owing to GTPase activity of alpha-tubulin.</text>
</comment>
<evidence type="ECO:0000256" key="9">
    <source>
        <dbReference type="ARBA" id="ARBA00022842"/>
    </source>
</evidence>
<evidence type="ECO:0000259" key="14">
    <source>
        <dbReference type="SMART" id="SM00864"/>
    </source>
</evidence>
<dbReference type="InterPro" id="IPR018316">
    <property type="entry name" value="Tubulin/FtsZ_2-layer-sand-dom"/>
</dbReference>